<comment type="caution">
    <text evidence="6">The sequence shown here is derived from an EMBL/GenBank/DDBJ whole genome shotgun (WGS) entry which is preliminary data.</text>
</comment>
<dbReference type="EC" id="1.1.-.-" evidence="6"/>
<dbReference type="InterPro" id="IPR008927">
    <property type="entry name" value="6-PGluconate_DH-like_C_sf"/>
</dbReference>
<keyword evidence="2 6" id="KW-0560">Oxidoreductase</keyword>
<dbReference type="Pfam" id="PF14833">
    <property type="entry name" value="NAD_binding_11"/>
    <property type="match status" value="1"/>
</dbReference>
<gene>
    <name evidence="6" type="ORF">RB614_38800</name>
</gene>
<evidence type="ECO:0000259" key="5">
    <source>
        <dbReference type="Pfam" id="PF14833"/>
    </source>
</evidence>
<dbReference type="PANTHER" id="PTHR43060:SF15">
    <property type="entry name" value="3-HYDROXYISOBUTYRATE DEHYDROGENASE-LIKE 1, MITOCHONDRIAL-RELATED"/>
    <property type="match status" value="1"/>
</dbReference>
<reference evidence="6 7" key="1">
    <citation type="submission" date="2023-08" db="EMBL/GenBank/DDBJ databases">
        <title>Phytohabitans sansha sp. nov., isolated from marine sediment.</title>
        <authorList>
            <person name="Zhao Y."/>
            <person name="Yi K."/>
        </authorList>
    </citation>
    <scope>NUCLEOTIDE SEQUENCE [LARGE SCALE GENOMIC DNA]</scope>
    <source>
        <strain evidence="6 7">ZYX-F-186</strain>
    </source>
</reference>
<dbReference type="PIRSF" id="PIRSF000103">
    <property type="entry name" value="HIBADH"/>
    <property type="match status" value="1"/>
</dbReference>
<evidence type="ECO:0000256" key="3">
    <source>
        <dbReference type="ARBA" id="ARBA00023027"/>
    </source>
</evidence>
<dbReference type="InterPro" id="IPR006115">
    <property type="entry name" value="6PGDH_NADP-bd"/>
</dbReference>
<dbReference type="PANTHER" id="PTHR43060">
    <property type="entry name" value="3-HYDROXYISOBUTYRATE DEHYDROGENASE-LIKE 1, MITOCHONDRIAL-RELATED"/>
    <property type="match status" value="1"/>
</dbReference>
<accession>A0ABU0ZUJ5</accession>
<dbReference type="GO" id="GO:0016491">
    <property type="term" value="F:oxidoreductase activity"/>
    <property type="evidence" value="ECO:0007669"/>
    <property type="project" value="UniProtKB-KW"/>
</dbReference>
<dbReference type="SUPFAM" id="SSF48179">
    <property type="entry name" value="6-phosphogluconate dehydrogenase C-terminal domain-like"/>
    <property type="match status" value="1"/>
</dbReference>
<keyword evidence="7" id="KW-1185">Reference proteome</keyword>
<evidence type="ECO:0000256" key="1">
    <source>
        <dbReference type="ARBA" id="ARBA00009080"/>
    </source>
</evidence>
<dbReference type="Gene3D" id="3.40.50.720">
    <property type="entry name" value="NAD(P)-binding Rossmann-like Domain"/>
    <property type="match status" value="1"/>
</dbReference>
<evidence type="ECO:0000313" key="6">
    <source>
        <dbReference type="EMBL" id="MDQ7910461.1"/>
    </source>
</evidence>
<proteinExistence type="inferred from homology"/>
<dbReference type="Pfam" id="PF03446">
    <property type="entry name" value="NAD_binding_2"/>
    <property type="match status" value="1"/>
</dbReference>
<dbReference type="RefSeq" id="WP_308717709.1">
    <property type="nucleotide sequence ID" value="NZ_JAVHUY010000056.1"/>
</dbReference>
<dbReference type="InterPro" id="IPR029154">
    <property type="entry name" value="HIBADH-like_NADP-bd"/>
</dbReference>
<dbReference type="InterPro" id="IPR036291">
    <property type="entry name" value="NAD(P)-bd_dom_sf"/>
</dbReference>
<evidence type="ECO:0000313" key="7">
    <source>
        <dbReference type="Proteomes" id="UP001230908"/>
    </source>
</evidence>
<dbReference type="InterPro" id="IPR013328">
    <property type="entry name" value="6PGD_dom2"/>
</dbReference>
<sequence>MRVGFIGLGNMGGRMTRRLVDAGTPVLGYDTDPGRAAAAGATPAGGVRAVVEQSDVVLLSLPDSPVVERVVLGAGGVLESGRAGQIVADLSTAAPASTVRIHEALAGIGVAYLDAGISGGAAAAERGTLTIMVGGSPEALSTVEPVFAAFASTVVHMGQPGAGHTTKVLNNFLNAISLAATAEVMVAAKRAGLDLAQVLDVLNASSGVNFATLNRFPHIVKGDYLEGGLTNALMTKDVTLYVDCLARLGVPSLSASGPLAAFGLANNLGYADQISNRVVDAIGDVAGGVRLHTVEER</sequence>
<dbReference type="Gene3D" id="1.10.1040.10">
    <property type="entry name" value="N-(1-d-carboxylethyl)-l-norvaline Dehydrogenase, domain 2"/>
    <property type="match status" value="1"/>
</dbReference>
<dbReference type="InterPro" id="IPR015815">
    <property type="entry name" value="HIBADH-related"/>
</dbReference>
<protein>
    <submittedName>
        <fullName evidence="6">NAD(P)-dependent oxidoreductase</fullName>
        <ecNumber evidence="6">1.1.-.-</ecNumber>
    </submittedName>
</protein>
<feature type="domain" description="6-phosphogluconate dehydrogenase NADP-binding" evidence="4">
    <location>
        <begin position="2"/>
        <end position="158"/>
    </location>
</feature>
<dbReference type="EMBL" id="JAVHUY010000056">
    <property type="protein sequence ID" value="MDQ7910461.1"/>
    <property type="molecule type" value="Genomic_DNA"/>
</dbReference>
<comment type="similarity">
    <text evidence="1">Belongs to the HIBADH-related family.</text>
</comment>
<evidence type="ECO:0000259" key="4">
    <source>
        <dbReference type="Pfam" id="PF03446"/>
    </source>
</evidence>
<dbReference type="Proteomes" id="UP001230908">
    <property type="component" value="Unassembled WGS sequence"/>
</dbReference>
<organism evidence="6 7">
    <name type="scientific">Phytohabitans maris</name>
    <dbReference type="NCBI Taxonomy" id="3071409"/>
    <lineage>
        <taxon>Bacteria</taxon>
        <taxon>Bacillati</taxon>
        <taxon>Actinomycetota</taxon>
        <taxon>Actinomycetes</taxon>
        <taxon>Micromonosporales</taxon>
        <taxon>Micromonosporaceae</taxon>
    </lineage>
</organism>
<evidence type="ECO:0000256" key="2">
    <source>
        <dbReference type="ARBA" id="ARBA00023002"/>
    </source>
</evidence>
<keyword evidence="3" id="KW-0520">NAD</keyword>
<name>A0ABU0ZUJ5_9ACTN</name>
<dbReference type="SUPFAM" id="SSF51735">
    <property type="entry name" value="NAD(P)-binding Rossmann-fold domains"/>
    <property type="match status" value="1"/>
</dbReference>
<feature type="domain" description="3-hydroxyisobutyrate dehydrogenase-like NAD-binding" evidence="5">
    <location>
        <begin position="161"/>
        <end position="258"/>
    </location>
</feature>